<dbReference type="PANTHER" id="PTHR30146">
    <property type="entry name" value="LACI-RELATED TRANSCRIPTIONAL REPRESSOR"/>
    <property type="match status" value="1"/>
</dbReference>
<evidence type="ECO:0000313" key="5">
    <source>
        <dbReference type="EMBL" id="SDI00959.1"/>
    </source>
</evidence>
<dbReference type="PRINTS" id="PR00036">
    <property type="entry name" value="HTHLACI"/>
</dbReference>
<keyword evidence="3" id="KW-0804">Transcription</keyword>
<evidence type="ECO:0000259" key="4">
    <source>
        <dbReference type="PROSITE" id="PS50932"/>
    </source>
</evidence>
<reference evidence="5 6" key="1">
    <citation type="submission" date="2016-10" db="EMBL/GenBank/DDBJ databases">
        <authorList>
            <person name="de Groot N.N."/>
        </authorList>
    </citation>
    <scope>NUCLEOTIDE SEQUENCE [LARGE SCALE GENOMIC DNA]</scope>
    <source>
        <strain evidence="6">P4B,CCM 7963,CECT 7998,DSM 25260,IBRC-M 10614,KCTC 13821</strain>
    </source>
</reference>
<dbReference type="RefSeq" id="WP_091583473.1">
    <property type="nucleotide sequence ID" value="NZ_FNDU01000004.1"/>
</dbReference>
<dbReference type="Pfam" id="PF13377">
    <property type="entry name" value="Peripla_BP_3"/>
    <property type="match status" value="1"/>
</dbReference>
<name>A0A1G8H320_9BACI</name>
<dbReference type="EMBL" id="FNDU01000004">
    <property type="protein sequence ID" value="SDI00959.1"/>
    <property type="molecule type" value="Genomic_DNA"/>
</dbReference>
<dbReference type="OrthoDB" id="9796186at2"/>
<dbReference type="CDD" id="cd06267">
    <property type="entry name" value="PBP1_LacI_sugar_binding-like"/>
    <property type="match status" value="1"/>
</dbReference>
<dbReference type="SUPFAM" id="SSF47413">
    <property type="entry name" value="lambda repressor-like DNA-binding domains"/>
    <property type="match status" value="1"/>
</dbReference>
<feature type="domain" description="HTH lacI-type" evidence="4">
    <location>
        <begin position="5"/>
        <end position="59"/>
    </location>
</feature>
<dbReference type="GO" id="GO:0000976">
    <property type="term" value="F:transcription cis-regulatory region binding"/>
    <property type="evidence" value="ECO:0007669"/>
    <property type="project" value="TreeGrafter"/>
</dbReference>
<keyword evidence="2" id="KW-0238">DNA-binding</keyword>
<evidence type="ECO:0000256" key="1">
    <source>
        <dbReference type="ARBA" id="ARBA00023015"/>
    </source>
</evidence>
<evidence type="ECO:0000256" key="3">
    <source>
        <dbReference type="ARBA" id="ARBA00023163"/>
    </source>
</evidence>
<dbReference type="InterPro" id="IPR028082">
    <property type="entry name" value="Peripla_BP_I"/>
</dbReference>
<gene>
    <name evidence="5" type="ORF">SAMN05216352_10483</name>
</gene>
<dbReference type="Proteomes" id="UP000199017">
    <property type="component" value="Unassembled WGS sequence"/>
</dbReference>
<dbReference type="SMART" id="SM00354">
    <property type="entry name" value="HTH_LACI"/>
    <property type="match status" value="1"/>
</dbReference>
<dbReference type="PROSITE" id="PS50932">
    <property type="entry name" value="HTH_LACI_2"/>
    <property type="match status" value="1"/>
</dbReference>
<dbReference type="CDD" id="cd01392">
    <property type="entry name" value="HTH_LacI"/>
    <property type="match status" value="1"/>
</dbReference>
<dbReference type="AlphaFoldDB" id="A0A1G8H320"/>
<dbReference type="Gene3D" id="3.40.50.2300">
    <property type="match status" value="2"/>
</dbReference>
<protein>
    <submittedName>
        <fullName evidence="5">Transcriptional regulator, LacI family</fullName>
    </submittedName>
</protein>
<dbReference type="STRING" id="930129.SAMN05216352_10483"/>
<keyword evidence="1" id="KW-0805">Transcription regulation</keyword>
<dbReference type="Pfam" id="PF00356">
    <property type="entry name" value="LacI"/>
    <property type="match status" value="1"/>
</dbReference>
<dbReference type="GO" id="GO:0003700">
    <property type="term" value="F:DNA-binding transcription factor activity"/>
    <property type="evidence" value="ECO:0007669"/>
    <property type="project" value="TreeGrafter"/>
</dbReference>
<evidence type="ECO:0000313" key="6">
    <source>
        <dbReference type="Proteomes" id="UP000199017"/>
    </source>
</evidence>
<dbReference type="InterPro" id="IPR010982">
    <property type="entry name" value="Lambda_DNA-bd_dom_sf"/>
</dbReference>
<accession>A0A1G8H320</accession>
<proteinExistence type="predicted"/>
<dbReference type="PANTHER" id="PTHR30146:SF109">
    <property type="entry name" value="HTH-TYPE TRANSCRIPTIONAL REGULATOR GALS"/>
    <property type="match status" value="1"/>
</dbReference>
<dbReference type="InterPro" id="IPR046335">
    <property type="entry name" value="LacI/GalR-like_sensor"/>
</dbReference>
<keyword evidence="6" id="KW-1185">Reference proteome</keyword>
<dbReference type="InterPro" id="IPR000843">
    <property type="entry name" value="HTH_LacI"/>
</dbReference>
<sequence length="341" mass="38438">MKDRVTSKDVAKKAGVSQATVSRVINKYPYIRQSTREKVLSAIAEMGFTPDQVARSLNIRKTTTIGLIVGDISNSFFAETAKVIISEARELGYDVILSNTNHESGNLKKSIDTFIGKRVDGMIIGSVERFDEEIQYLYESNFPVILYNTKVDTEHCHSVVLNNTKGAVLATEHLLGLEHEKIAYITLPLKYSTLFERMEGYKQALSDNGLKYDPELVYTGNISHQSISKFLDKLWAMKDRPTAIFAASDQIAVTVMEICKNKNIKIPEDISIIGFDDITLSSSPFIHLTTISQQHKRMSSMVVEKLTRFIEDDHSKNKGPEQTVLEPELIVRSTTKRRIKD</sequence>
<evidence type="ECO:0000256" key="2">
    <source>
        <dbReference type="ARBA" id="ARBA00023125"/>
    </source>
</evidence>
<organism evidence="5 6">
    <name type="scientific">Alteribacillus bidgolensis</name>
    <dbReference type="NCBI Taxonomy" id="930129"/>
    <lineage>
        <taxon>Bacteria</taxon>
        <taxon>Bacillati</taxon>
        <taxon>Bacillota</taxon>
        <taxon>Bacilli</taxon>
        <taxon>Bacillales</taxon>
        <taxon>Bacillaceae</taxon>
        <taxon>Alteribacillus</taxon>
    </lineage>
</organism>
<dbReference type="Gene3D" id="1.10.260.40">
    <property type="entry name" value="lambda repressor-like DNA-binding domains"/>
    <property type="match status" value="1"/>
</dbReference>
<dbReference type="SUPFAM" id="SSF53822">
    <property type="entry name" value="Periplasmic binding protein-like I"/>
    <property type="match status" value="1"/>
</dbReference>